<gene>
    <name evidence="5" type="ORF">SISNIDRAFT_540887</name>
</gene>
<evidence type="ECO:0000256" key="2">
    <source>
        <dbReference type="SAM" id="MobiDB-lite"/>
    </source>
</evidence>
<organism evidence="5 6">
    <name type="scientific">Sistotremastrum niveocremeum HHB9708</name>
    <dbReference type="NCBI Taxonomy" id="1314777"/>
    <lineage>
        <taxon>Eukaryota</taxon>
        <taxon>Fungi</taxon>
        <taxon>Dikarya</taxon>
        <taxon>Basidiomycota</taxon>
        <taxon>Agaricomycotina</taxon>
        <taxon>Agaricomycetes</taxon>
        <taxon>Sistotremastrales</taxon>
        <taxon>Sistotremastraceae</taxon>
        <taxon>Sertulicium</taxon>
        <taxon>Sertulicium niveocremeum</taxon>
    </lineage>
</organism>
<dbReference type="InterPro" id="IPR035971">
    <property type="entry name" value="CBD_sf"/>
</dbReference>
<dbReference type="PANTHER" id="PTHR34612:SF6">
    <property type="entry name" value="GLYCOSIDE HYDROLASE 131 CATALYTIC N-TERMINAL DOMAIN-CONTAINING PROTEIN"/>
    <property type="match status" value="1"/>
</dbReference>
<dbReference type="OrthoDB" id="120072at2759"/>
<proteinExistence type="predicted"/>
<dbReference type="STRING" id="1314777.A0A164MPW9"/>
<dbReference type="Pfam" id="PF18271">
    <property type="entry name" value="GH131_N"/>
    <property type="match status" value="1"/>
</dbReference>
<evidence type="ECO:0000313" key="5">
    <source>
        <dbReference type="EMBL" id="KZS86917.1"/>
    </source>
</evidence>
<feature type="compositionally biased region" description="Low complexity" evidence="2">
    <location>
        <begin position="255"/>
        <end position="287"/>
    </location>
</feature>
<dbReference type="Pfam" id="PF00734">
    <property type="entry name" value="CBM_1"/>
    <property type="match status" value="1"/>
</dbReference>
<dbReference type="Gene3D" id="2.60.120.1160">
    <property type="match status" value="1"/>
</dbReference>
<dbReference type="PROSITE" id="PS51164">
    <property type="entry name" value="CBM1_2"/>
    <property type="match status" value="1"/>
</dbReference>
<accession>A0A164MPW9</accession>
<dbReference type="GO" id="GO:0005975">
    <property type="term" value="P:carbohydrate metabolic process"/>
    <property type="evidence" value="ECO:0007669"/>
    <property type="project" value="InterPro"/>
</dbReference>
<dbReference type="InterPro" id="IPR000254">
    <property type="entry name" value="CBD"/>
</dbReference>
<reference evidence="5 6" key="1">
    <citation type="journal article" date="2016" name="Mol. Biol. Evol.">
        <title>Comparative Genomics of Early-Diverging Mushroom-Forming Fungi Provides Insights into the Origins of Lignocellulose Decay Capabilities.</title>
        <authorList>
            <person name="Nagy L.G."/>
            <person name="Riley R."/>
            <person name="Tritt A."/>
            <person name="Adam C."/>
            <person name="Daum C."/>
            <person name="Floudas D."/>
            <person name="Sun H."/>
            <person name="Yadav J.S."/>
            <person name="Pangilinan J."/>
            <person name="Larsson K.H."/>
            <person name="Matsuura K."/>
            <person name="Barry K."/>
            <person name="Labutti K."/>
            <person name="Kuo R."/>
            <person name="Ohm R.A."/>
            <person name="Bhattacharya S.S."/>
            <person name="Shirouzu T."/>
            <person name="Yoshinaga Y."/>
            <person name="Martin F.M."/>
            <person name="Grigoriev I.V."/>
            <person name="Hibbett D.S."/>
        </authorList>
    </citation>
    <scope>NUCLEOTIDE SEQUENCE [LARGE SCALE GENOMIC DNA]</scope>
    <source>
        <strain evidence="5 6">HHB9708</strain>
    </source>
</reference>
<sequence length="326" mass="35171">MKLISLVSVALTCTSTVLAGSVLWCGSFNYYTSVSQFDQWSWSTPVGEYQWYIHGSQPTSHYLALDPTYKNPADTPEARGLKLTVDSTSHWNSNFERSELIPQTNQNLGTGELFYHFSLAIDKNYPPDPTVEHQIVFFESHFTELKFGVSPNATQLEWMIQSVAKWSTPIVAGTWYNFAYDINFSAGTVGLWASTNGDPLVRVMPNLPASTSTNSEDWHLGVLSFGSLTEVWYFSGVYVENGPITTSISAGCGGTSSTTKSSSTSTSTTTSSSTSKSSSTSTSTSTSAGATVTKYGQCGGTGYTGPTNCASGSTCKAVSPPYYYQV</sequence>
<dbReference type="SMART" id="SM00236">
    <property type="entry name" value="fCBD"/>
    <property type="match status" value="1"/>
</dbReference>
<feature type="chain" id="PRO_5007851795" evidence="3">
    <location>
        <begin position="20"/>
        <end position="326"/>
    </location>
</feature>
<dbReference type="PANTHER" id="PTHR34612">
    <property type="entry name" value="GH131_N DOMAIN-CONTAINING PROTEIN"/>
    <property type="match status" value="1"/>
</dbReference>
<dbReference type="AlphaFoldDB" id="A0A164MPW9"/>
<evidence type="ECO:0000256" key="1">
    <source>
        <dbReference type="ARBA" id="ARBA00022729"/>
    </source>
</evidence>
<dbReference type="SUPFAM" id="SSF57180">
    <property type="entry name" value="Cellulose-binding domain"/>
    <property type="match status" value="1"/>
</dbReference>
<keyword evidence="6" id="KW-1185">Reference proteome</keyword>
<name>A0A164MPW9_9AGAM</name>
<dbReference type="Proteomes" id="UP000076722">
    <property type="component" value="Unassembled WGS sequence"/>
</dbReference>
<dbReference type="GO" id="GO:0030248">
    <property type="term" value="F:cellulose binding"/>
    <property type="evidence" value="ECO:0007669"/>
    <property type="project" value="InterPro"/>
</dbReference>
<evidence type="ECO:0000256" key="3">
    <source>
        <dbReference type="SAM" id="SignalP"/>
    </source>
</evidence>
<evidence type="ECO:0000313" key="6">
    <source>
        <dbReference type="Proteomes" id="UP000076722"/>
    </source>
</evidence>
<keyword evidence="1 3" id="KW-0732">Signal</keyword>
<dbReference type="InterPro" id="IPR041524">
    <property type="entry name" value="GH131_N"/>
</dbReference>
<dbReference type="GO" id="GO:0005576">
    <property type="term" value="C:extracellular region"/>
    <property type="evidence" value="ECO:0007669"/>
    <property type="project" value="InterPro"/>
</dbReference>
<feature type="region of interest" description="Disordered" evidence="2">
    <location>
        <begin position="250"/>
        <end position="288"/>
    </location>
</feature>
<feature type="domain" description="CBM1" evidence="4">
    <location>
        <begin position="290"/>
        <end position="326"/>
    </location>
</feature>
<feature type="signal peptide" evidence="3">
    <location>
        <begin position="1"/>
        <end position="19"/>
    </location>
</feature>
<protein>
    <submittedName>
        <fullName evidence="5">Carbohydrate-binding module family 1 protein</fullName>
    </submittedName>
</protein>
<dbReference type="EMBL" id="KV419463">
    <property type="protein sequence ID" value="KZS86917.1"/>
    <property type="molecule type" value="Genomic_DNA"/>
</dbReference>
<evidence type="ECO:0000259" key="4">
    <source>
        <dbReference type="PROSITE" id="PS51164"/>
    </source>
</evidence>